<protein>
    <submittedName>
        <fullName evidence="3">Uncharacterized protein</fullName>
    </submittedName>
</protein>
<reference evidence="3 4" key="1">
    <citation type="submission" date="2019-03" db="EMBL/GenBank/DDBJ databases">
        <title>Diversity of the mouse oral microbiome.</title>
        <authorList>
            <person name="Joseph S."/>
            <person name="Aduse-Opoku J."/>
            <person name="Curtis M."/>
            <person name="Wade W."/>
            <person name="Hashim A."/>
        </authorList>
    </citation>
    <scope>NUCLEOTIDE SEQUENCE [LARGE SCALE GENOMIC DNA]</scope>
    <source>
        <strain evidence="3 4">WT12</strain>
    </source>
</reference>
<sequence>MGWQGINLTSYHQQKWLEKSVKHLIFIVICFILAILAALSLWFFAQKISKNNQSLNQQNKQIKQDIQQIEKKITELQQQAKVKHSSEKLAKAHIIFLLDYIHNLNVQGGIEFIQLYIETLPKLKLVGKLTNHNQFEQLEKQLKNISYTYQLDHFQTNEMSEIEFGFTIYLASEKDEN</sequence>
<accession>A0A4Y9JWR4</accession>
<evidence type="ECO:0000313" key="3">
    <source>
        <dbReference type="EMBL" id="TFV10201.1"/>
    </source>
</evidence>
<dbReference type="Proteomes" id="UP000297396">
    <property type="component" value="Unassembled WGS sequence"/>
</dbReference>
<evidence type="ECO:0000256" key="1">
    <source>
        <dbReference type="SAM" id="Coils"/>
    </source>
</evidence>
<organism evidence="3 4">
    <name type="scientific">Muribacter muris</name>
    <dbReference type="NCBI Taxonomy" id="67855"/>
    <lineage>
        <taxon>Bacteria</taxon>
        <taxon>Pseudomonadati</taxon>
        <taxon>Pseudomonadota</taxon>
        <taxon>Gammaproteobacteria</taxon>
        <taxon>Pasteurellales</taxon>
        <taxon>Pasteurellaceae</taxon>
        <taxon>Muribacter</taxon>
    </lineage>
</organism>
<keyword evidence="1" id="KW-0175">Coiled coil</keyword>
<keyword evidence="2" id="KW-1133">Transmembrane helix</keyword>
<dbReference type="RefSeq" id="WP_135056307.1">
    <property type="nucleotide sequence ID" value="NZ_JADGLC010000012.1"/>
</dbReference>
<feature type="coiled-coil region" evidence="1">
    <location>
        <begin position="45"/>
        <end position="86"/>
    </location>
</feature>
<name>A0A4Y9JWR4_9PAST</name>
<proteinExistence type="predicted"/>
<comment type="caution">
    <text evidence="3">The sequence shown here is derived from an EMBL/GenBank/DDBJ whole genome shotgun (WGS) entry which is preliminary data.</text>
</comment>
<dbReference type="EMBL" id="SPPA01000012">
    <property type="protein sequence ID" value="TFV10201.1"/>
    <property type="molecule type" value="Genomic_DNA"/>
</dbReference>
<dbReference type="AlphaFoldDB" id="A0A4Y9JWR4"/>
<dbReference type="OrthoDB" id="5679169at2"/>
<keyword evidence="2" id="KW-0472">Membrane</keyword>
<keyword evidence="2" id="KW-0812">Transmembrane</keyword>
<feature type="transmembrane region" description="Helical" evidence="2">
    <location>
        <begin position="24"/>
        <end position="45"/>
    </location>
</feature>
<gene>
    <name evidence="3" type="ORF">E4T80_06465</name>
</gene>
<evidence type="ECO:0000313" key="4">
    <source>
        <dbReference type="Proteomes" id="UP000297396"/>
    </source>
</evidence>
<evidence type="ECO:0000256" key="2">
    <source>
        <dbReference type="SAM" id="Phobius"/>
    </source>
</evidence>